<dbReference type="Proteomes" id="UP000604046">
    <property type="component" value="Unassembled WGS sequence"/>
</dbReference>
<name>A0A812PGJ1_9DINO</name>
<reference evidence="1" key="1">
    <citation type="submission" date="2021-02" db="EMBL/GenBank/DDBJ databases">
        <authorList>
            <person name="Dougan E. K."/>
            <person name="Rhodes N."/>
            <person name="Thang M."/>
            <person name="Chan C."/>
        </authorList>
    </citation>
    <scope>NUCLEOTIDE SEQUENCE</scope>
</reference>
<protein>
    <submittedName>
        <fullName evidence="1">Uncharacterized protein</fullName>
    </submittedName>
</protein>
<organism evidence="1 2">
    <name type="scientific">Symbiodinium natans</name>
    <dbReference type="NCBI Taxonomy" id="878477"/>
    <lineage>
        <taxon>Eukaryota</taxon>
        <taxon>Sar</taxon>
        <taxon>Alveolata</taxon>
        <taxon>Dinophyceae</taxon>
        <taxon>Suessiales</taxon>
        <taxon>Symbiodiniaceae</taxon>
        <taxon>Symbiodinium</taxon>
    </lineage>
</organism>
<keyword evidence="2" id="KW-1185">Reference proteome</keyword>
<evidence type="ECO:0000313" key="1">
    <source>
        <dbReference type="EMBL" id="CAE7347203.1"/>
    </source>
</evidence>
<dbReference type="AlphaFoldDB" id="A0A812PGJ1"/>
<evidence type="ECO:0000313" key="2">
    <source>
        <dbReference type="Proteomes" id="UP000604046"/>
    </source>
</evidence>
<proteinExistence type="predicted"/>
<comment type="caution">
    <text evidence="1">The sequence shown here is derived from an EMBL/GenBank/DDBJ whole genome shotgun (WGS) entry which is preliminary data.</text>
</comment>
<gene>
    <name evidence="1" type="ORF">SNAT2548_LOCUS18217</name>
</gene>
<dbReference type="EMBL" id="CAJNDS010002138">
    <property type="protein sequence ID" value="CAE7347203.1"/>
    <property type="molecule type" value="Genomic_DNA"/>
</dbReference>
<dbReference type="OrthoDB" id="443538at2759"/>
<accession>A0A812PGJ1</accession>
<sequence length="132" mass="13874">MAAPEPQVMDSVLADLDVMVDEEIAPQQFLMAEDPEHGAALYTSLGEGSKPVSSDSLFSQLFCITFGIGDLAGEVMIGEETTFCCINSKAFCGFGGEGGCPAANCSCTMLQPYRVPSVCPELRPVKSDAPIA</sequence>